<dbReference type="Pfam" id="PF02622">
    <property type="entry name" value="DUF179"/>
    <property type="match status" value="1"/>
</dbReference>
<gene>
    <name evidence="3" type="ORF">Cch01nite_23790</name>
</gene>
<dbReference type="PANTHER" id="PTHR30327">
    <property type="entry name" value="UNCHARACTERIZED PROTEIN YQGE"/>
    <property type="match status" value="1"/>
</dbReference>
<organism evidence="3 4">
    <name type="scientific">Cellulomonas chitinilytica</name>
    <dbReference type="NCBI Taxonomy" id="398759"/>
    <lineage>
        <taxon>Bacteria</taxon>
        <taxon>Bacillati</taxon>
        <taxon>Actinomycetota</taxon>
        <taxon>Actinomycetes</taxon>
        <taxon>Micrococcales</taxon>
        <taxon>Cellulomonadaceae</taxon>
        <taxon>Cellulomonas</taxon>
    </lineage>
</organism>
<accession>A0A919P2T4</accession>
<comment type="caution">
    <text evidence="3">The sequence shown here is derived from an EMBL/GenBank/DDBJ whole genome shotgun (WGS) entry which is preliminary data.</text>
</comment>
<dbReference type="SUPFAM" id="SSF143456">
    <property type="entry name" value="VC0467-like"/>
    <property type="match status" value="1"/>
</dbReference>
<protein>
    <recommendedName>
        <fullName evidence="2">UPF0301 protein Cch01nite_23790</fullName>
    </recommendedName>
</protein>
<proteinExistence type="inferred from homology"/>
<name>A0A919P2T4_9CELL</name>
<dbReference type="GO" id="GO:0005829">
    <property type="term" value="C:cytosol"/>
    <property type="evidence" value="ECO:0007669"/>
    <property type="project" value="TreeGrafter"/>
</dbReference>
<sequence>MTDGTALQGRLLVATPRLQEDAFYRTVILLLDHGEHGAVGVVLNRPSAVDVGEVLPAWHAHVSSPPQLFQGGPVGLDGAMGVATLLPGVAPSTGVDRMTGPFGLVDLDADPDQVVAHVDGVRVFAGYAGWGEGQLEDELADRAWFVVDALPDDVLTPTPSQLWRRVLRRQGGDLAIVSTYADDASLN</sequence>
<dbReference type="Gene3D" id="3.40.1740.10">
    <property type="entry name" value="VC0467-like"/>
    <property type="match status" value="1"/>
</dbReference>
<dbReference type="AlphaFoldDB" id="A0A919P2T4"/>
<dbReference type="Proteomes" id="UP000632740">
    <property type="component" value="Unassembled WGS sequence"/>
</dbReference>
<dbReference type="InterPro" id="IPR003774">
    <property type="entry name" value="AlgH-like"/>
</dbReference>
<dbReference type="EMBL" id="BONK01000007">
    <property type="protein sequence ID" value="GIG21655.1"/>
    <property type="molecule type" value="Genomic_DNA"/>
</dbReference>
<evidence type="ECO:0000256" key="2">
    <source>
        <dbReference type="HAMAP-Rule" id="MF_00758"/>
    </source>
</evidence>
<dbReference type="NCBIfam" id="NF001270">
    <property type="entry name" value="PRK00228.2-2"/>
    <property type="match status" value="1"/>
</dbReference>
<evidence type="ECO:0000256" key="1">
    <source>
        <dbReference type="ARBA" id="ARBA00009600"/>
    </source>
</evidence>
<comment type="similarity">
    <text evidence="1 2">Belongs to the UPF0301 (AlgH) family.</text>
</comment>
<dbReference type="RefSeq" id="WP_203754172.1">
    <property type="nucleotide sequence ID" value="NZ_BONK01000007.1"/>
</dbReference>
<dbReference type="HAMAP" id="MF_00758">
    <property type="entry name" value="UPF0301"/>
    <property type="match status" value="1"/>
</dbReference>
<reference evidence="3" key="1">
    <citation type="submission" date="2021-01" db="EMBL/GenBank/DDBJ databases">
        <title>Whole genome shotgun sequence of Cellulomonas chitinilytica NBRC 110799.</title>
        <authorList>
            <person name="Komaki H."/>
            <person name="Tamura T."/>
        </authorList>
    </citation>
    <scope>NUCLEOTIDE SEQUENCE</scope>
    <source>
        <strain evidence="3">NBRC 110799</strain>
    </source>
</reference>
<dbReference type="PANTHER" id="PTHR30327:SF1">
    <property type="entry name" value="UPF0301 PROTEIN YQGE"/>
    <property type="match status" value="1"/>
</dbReference>
<evidence type="ECO:0000313" key="3">
    <source>
        <dbReference type="EMBL" id="GIG21655.1"/>
    </source>
</evidence>
<evidence type="ECO:0000313" key="4">
    <source>
        <dbReference type="Proteomes" id="UP000632740"/>
    </source>
</evidence>
<keyword evidence="4" id="KW-1185">Reference proteome</keyword>